<keyword evidence="2" id="KW-0238">DNA-binding</keyword>
<dbReference type="SUPFAM" id="SSF89082">
    <property type="entry name" value="Antibiotic binding domain of TipA-like multidrug resistance regulators"/>
    <property type="match status" value="1"/>
</dbReference>
<proteinExistence type="predicted"/>
<dbReference type="SMART" id="SM00422">
    <property type="entry name" value="HTH_MERR"/>
    <property type="match status" value="1"/>
</dbReference>
<dbReference type="CDD" id="cd01106">
    <property type="entry name" value="HTH_TipAL-Mta"/>
    <property type="match status" value="1"/>
</dbReference>
<gene>
    <name evidence="6" type="ORF">E5S68_08835</name>
</gene>
<protein>
    <submittedName>
        <fullName evidence="6">MerR family transcriptional regulator</fullName>
    </submittedName>
</protein>
<keyword evidence="3" id="KW-0010">Activator</keyword>
<dbReference type="EMBL" id="SRRP01000002">
    <property type="protein sequence ID" value="TGN91200.1"/>
    <property type="molecule type" value="Genomic_DNA"/>
</dbReference>
<dbReference type="InterPro" id="IPR012925">
    <property type="entry name" value="TipAS_dom"/>
</dbReference>
<evidence type="ECO:0000259" key="5">
    <source>
        <dbReference type="PROSITE" id="PS50937"/>
    </source>
</evidence>
<evidence type="ECO:0000256" key="1">
    <source>
        <dbReference type="ARBA" id="ARBA00023015"/>
    </source>
</evidence>
<dbReference type="RefSeq" id="WP_135783226.1">
    <property type="nucleotide sequence ID" value="NZ_MRXY01000006.1"/>
</dbReference>
<organism evidence="6 7">
    <name type="scientific">Streptococcus rubneri</name>
    <dbReference type="NCBI Taxonomy" id="1234680"/>
    <lineage>
        <taxon>Bacteria</taxon>
        <taxon>Bacillati</taxon>
        <taxon>Bacillota</taxon>
        <taxon>Bacilli</taxon>
        <taxon>Lactobacillales</taxon>
        <taxon>Streptococcaceae</taxon>
        <taxon>Streptococcus</taxon>
    </lineage>
</organism>
<feature type="domain" description="HTH merR-type" evidence="5">
    <location>
        <begin position="1"/>
        <end position="70"/>
    </location>
</feature>
<dbReference type="OrthoDB" id="9814833at2"/>
<accession>A0A4Z1DV34</accession>
<dbReference type="PANTHER" id="PTHR30204:SF90">
    <property type="entry name" value="HTH-TYPE TRANSCRIPTIONAL ACTIVATOR MTA"/>
    <property type="match status" value="1"/>
</dbReference>
<keyword evidence="4" id="KW-0804">Transcription</keyword>
<comment type="caution">
    <text evidence="6">The sequence shown here is derived from an EMBL/GenBank/DDBJ whole genome shotgun (WGS) entry which is preliminary data.</text>
</comment>
<dbReference type="InterPro" id="IPR047057">
    <property type="entry name" value="MerR_fam"/>
</dbReference>
<evidence type="ECO:0000256" key="4">
    <source>
        <dbReference type="ARBA" id="ARBA00023163"/>
    </source>
</evidence>
<evidence type="ECO:0000256" key="2">
    <source>
        <dbReference type="ARBA" id="ARBA00023125"/>
    </source>
</evidence>
<sequence>MKSVKEVSQLSGVSVRTLHYYDEIDLLKPSMVAENGYRYYNRDAIIRLQEILLYRELDFPLKQIKELVSQDGYDKAQALKDQIQLLELKKSRLEAIISHAKALQMEEEEMSFEAFDQKTLEEFQQEAQARWGQTEAYQTFEAKGETGFPAVTKEMTEIMQAFGALRHGEASVQEAQDQVKVLQDYISEHFYPCNRTILAGLGQMYTEDNRFTSFIDQAGGTGTAAFVAKAISIYCQP</sequence>
<dbReference type="Proteomes" id="UP000297986">
    <property type="component" value="Unassembled WGS sequence"/>
</dbReference>
<dbReference type="GO" id="GO:0003700">
    <property type="term" value="F:DNA-binding transcription factor activity"/>
    <property type="evidence" value="ECO:0007669"/>
    <property type="project" value="InterPro"/>
</dbReference>
<dbReference type="InterPro" id="IPR036244">
    <property type="entry name" value="TipA-like_antibiotic-bd"/>
</dbReference>
<keyword evidence="1" id="KW-0805">Transcription regulation</keyword>
<evidence type="ECO:0000313" key="6">
    <source>
        <dbReference type="EMBL" id="TGN91200.1"/>
    </source>
</evidence>
<dbReference type="InterPro" id="IPR000551">
    <property type="entry name" value="MerR-type_HTH_dom"/>
</dbReference>
<evidence type="ECO:0000313" key="7">
    <source>
        <dbReference type="Proteomes" id="UP000297986"/>
    </source>
</evidence>
<dbReference type="InterPro" id="IPR009061">
    <property type="entry name" value="DNA-bd_dom_put_sf"/>
</dbReference>
<dbReference type="AlphaFoldDB" id="A0A4Z1DV34"/>
<dbReference type="Gene3D" id="1.10.1660.10">
    <property type="match status" value="1"/>
</dbReference>
<dbReference type="GO" id="GO:0003677">
    <property type="term" value="F:DNA binding"/>
    <property type="evidence" value="ECO:0007669"/>
    <property type="project" value="UniProtKB-KW"/>
</dbReference>
<dbReference type="Pfam" id="PF13411">
    <property type="entry name" value="MerR_1"/>
    <property type="match status" value="1"/>
</dbReference>
<dbReference type="SUPFAM" id="SSF46955">
    <property type="entry name" value="Putative DNA-binding domain"/>
    <property type="match status" value="1"/>
</dbReference>
<name>A0A4Z1DV34_9STRE</name>
<dbReference type="PROSITE" id="PS50937">
    <property type="entry name" value="HTH_MERR_2"/>
    <property type="match status" value="1"/>
</dbReference>
<dbReference type="Pfam" id="PF07739">
    <property type="entry name" value="TipAS"/>
    <property type="match status" value="1"/>
</dbReference>
<reference evidence="6 7" key="1">
    <citation type="submission" date="2019-04" db="EMBL/GenBank/DDBJ databases">
        <title>Genome sequencing of Streptococcus rubneri DSM 26920(T).</title>
        <authorList>
            <person name="Kook J.-K."/>
            <person name="Park S.-N."/>
            <person name="Lim Y.K."/>
        </authorList>
    </citation>
    <scope>NUCLEOTIDE SEQUENCE [LARGE SCALE GENOMIC DNA]</scope>
    <source>
        <strain evidence="6 7">DSM 26920</strain>
    </source>
</reference>
<dbReference type="Gene3D" id="1.10.490.50">
    <property type="entry name" value="Antibiotic binding domain of TipA-like multidrug resistance regulators"/>
    <property type="match status" value="1"/>
</dbReference>
<evidence type="ECO:0000256" key="3">
    <source>
        <dbReference type="ARBA" id="ARBA00023159"/>
    </source>
</evidence>
<dbReference type="PANTHER" id="PTHR30204">
    <property type="entry name" value="REDOX-CYCLING DRUG-SENSING TRANSCRIPTIONAL ACTIVATOR SOXR"/>
    <property type="match status" value="1"/>
</dbReference>
<keyword evidence="7" id="KW-1185">Reference proteome</keyword>